<name>A0AA36J6Y4_9DINO</name>
<gene>
    <name evidence="1" type="ORF">EVOR1521_LOCUS24035</name>
</gene>
<organism evidence="1 2">
    <name type="scientific">Effrenium voratum</name>
    <dbReference type="NCBI Taxonomy" id="2562239"/>
    <lineage>
        <taxon>Eukaryota</taxon>
        <taxon>Sar</taxon>
        <taxon>Alveolata</taxon>
        <taxon>Dinophyceae</taxon>
        <taxon>Suessiales</taxon>
        <taxon>Symbiodiniaceae</taxon>
        <taxon>Effrenium</taxon>
    </lineage>
</organism>
<accession>A0AA36J6Y4</accession>
<evidence type="ECO:0000313" key="1">
    <source>
        <dbReference type="EMBL" id="CAJ1400742.1"/>
    </source>
</evidence>
<dbReference type="AlphaFoldDB" id="A0AA36J6Y4"/>
<dbReference type="InterPro" id="IPR032675">
    <property type="entry name" value="LRR_dom_sf"/>
</dbReference>
<sequence>MARKSAVRQLSGEEDSFVVSTHTTIREFKRQLHAWLACEDESKRNMSSVEVVVGDKHLLNKEELVSEAIPGAEVLAFFSIQPVVCSSFQASGCEVEDLLVVEISGDVIAIEDDAFKGCSSLVSVTISNSVASVPFKTAAHWQA</sequence>
<dbReference type="EMBL" id="CAUJNA010003383">
    <property type="protein sequence ID" value="CAJ1400742.1"/>
    <property type="molecule type" value="Genomic_DNA"/>
</dbReference>
<keyword evidence="2" id="KW-1185">Reference proteome</keyword>
<proteinExistence type="predicted"/>
<comment type="caution">
    <text evidence="1">The sequence shown here is derived from an EMBL/GenBank/DDBJ whole genome shotgun (WGS) entry which is preliminary data.</text>
</comment>
<dbReference type="Gene3D" id="3.80.10.10">
    <property type="entry name" value="Ribonuclease Inhibitor"/>
    <property type="match status" value="1"/>
</dbReference>
<dbReference type="Proteomes" id="UP001178507">
    <property type="component" value="Unassembled WGS sequence"/>
</dbReference>
<reference evidence="1" key="1">
    <citation type="submission" date="2023-08" db="EMBL/GenBank/DDBJ databases">
        <authorList>
            <person name="Chen Y."/>
            <person name="Shah S."/>
            <person name="Dougan E. K."/>
            <person name="Thang M."/>
            <person name="Chan C."/>
        </authorList>
    </citation>
    <scope>NUCLEOTIDE SEQUENCE</scope>
</reference>
<evidence type="ECO:0000313" key="2">
    <source>
        <dbReference type="Proteomes" id="UP001178507"/>
    </source>
</evidence>
<protein>
    <submittedName>
        <fullName evidence="1">Uncharacterized protein</fullName>
    </submittedName>
</protein>